<dbReference type="Pfam" id="PF02812">
    <property type="entry name" value="ELFV_dehydrog_N"/>
    <property type="match status" value="1"/>
</dbReference>
<feature type="active site" description="Proton donor/acceptor" evidence="4">
    <location>
        <position position="98"/>
    </location>
</feature>
<dbReference type="Gene3D" id="3.40.50.10860">
    <property type="entry name" value="Leucine Dehydrogenase, chain A, domain 1"/>
    <property type="match status" value="1"/>
</dbReference>
<dbReference type="InterPro" id="IPR006097">
    <property type="entry name" value="Glu/Leu/Phe/Val/Trp_DH_dimer"/>
</dbReference>
<dbReference type="CDD" id="cd01075">
    <property type="entry name" value="NAD_bind_Leu_Phe_Val_DH"/>
    <property type="match status" value="1"/>
</dbReference>
<gene>
    <name evidence="8" type="ORF">CHU93_14325</name>
</gene>
<feature type="domain" description="Glutamate/phenylalanine/leucine/valine/L-tryptophan dehydrogenase C-terminal" evidence="7">
    <location>
        <begin position="161"/>
        <end position="364"/>
    </location>
</feature>
<dbReference type="Proteomes" id="UP000216991">
    <property type="component" value="Unassembled WGS sequence"/>
</dbReference>
<protein>
    <submittedName>
        <fullName evidence="8">Amino acid dehydrogenase</fullName>
    </submittedName>
</protein>
<dbReference type="InterPro" id="IPR036291">
    <property type="entry name" value="NAD(P)-bd_dom_sf"/>
</dbReference>
<evidence type="ECO:0000256" key="4">
    <source>
        <dbReference type="PIRSR" id="PIRSR000188-1"/>
    </source>
</evidence>
<dbReference type="PANTHER" id="PTHR42722">
    <property type="entry name" value="LEUCINE DEHYDROGENASE"/>
    <property type="match status" value="1"/>
</dbReference>
<keyword evidence="5" id="KW-0547">Nucleotide-binding</keyword>
<evidence type="ECO:0000313" key="8">
    <source>
        <dbReference type="EMBL" id="OYQ25010.1"/>
    </source>
</evidence>
<dbReference type="PANTHER" id="PTHR42722:SF1">
    <property type="entry name" value="VALINE DEHYDROGENASE"/>
    <property type="match status" value="1"/>
</dbReference>
<accession>A0A255Y9A7</accession>
<feature type="binding site" evidence="5">
    <location>
        <begin position="197"/>
        <end position="202"/>
    </location>
    <ligand>
        <name>NAD(+)</name>
        <dbReference type="ChEBI" id="CHEBI:57540"/>
    </ligand>
</feature>
<evidence type="ECO:0000256" key="2">
    <source>
        <dbReference type="ARBA" id="ARBA00023002"/>
    </source>
</evidence>
<dbReference type="OrthoDB" id="9803297at2"/>
<evidence type="ECO:0000256" key="5">
    <source>
        <dbReference type="PIRSR" id="PIRSR000188-2"/>
    </source>
</evidence>
<proteinExistence type="inferred from homology"/>
<evidence type="ECO:0000313" key="9">
    <source>
        <dbReference type="Proteomes" id="UP000216991"/>
    </source>
</evidence>
<dbReference type="GO" id="GO:0000166">
    <property type="term" value="F:nucleotide binding"/>
    <property type="evidence" value="ECO:0007669"/>
    <property type="project" value="UniProtKB-KW"/>
</dbReference>
<keyword evidence="2 6" id="KW-0560">Oxidoreductase</keyword>
<organism evidence="8 9">
    <name type="scientific">Sandarakinorhabdus cyanobacteriorum</name>
    <dbReference type="NCBI Taxonomy" id="1981098"/>
    <lineage>
        <taxon>Bacteria</taxon>
        <taxon>Pseudomonadati</taxon>
        <taxon>Pseudomonadota</taxon>
        <taxon>Alphaproteobacteria</taxon>
        <taxon>Sphingomonadales</taxon>
        <taxon>Sphingosinicellaceae</taxon>
        <taxon>Sandarakinorhabdus</taxon>
    </lineage>
</organism>
<comment type="caution">
    <text evidence="8">The sequence shown here is derived from an EMBL/GenBank/DDBJ whole genome shotgun (WGS) entry which is preliminary data.</text>
</comment>
<dbReference type="EMBL" id="NOXT01000123">
    <property type="protein sequence ID" value="OYQ25010.1"/>
    <property type="molecule type" value="Genomic_DNA"/>
</dbReference>
<evidence type="ECO:0000256" key="1">
    <source>
        <dbReference type="ARBA" id="ARBA00006382"/>
    </source>
</evidence>
<dbReference type="InterPro" id="IPR006096">
    <property type="entry name" value="Glu/Leu/Phe/Val/Trp_DH_C"/>
</dbReference>
<dbReference type="GO" id="GO:0006520">
    <property type="term" value="P:amino acid metabolic process"/>
    <property type="evidence" value="ECO:0007669"/>
    <property type="project" value="InterPro"/>
</dbReference>
<dbReference type="PRINTS" id="PR00082">
    <property type="entry name" value="GLFDHDRGNASE"/>
</dbReference>
<evidence type="ECO:0000256" key="6">
    <source>
        <dbReference type="RuleBase" id="RU004417"/>
    </source>
</evidence>
<evidence type="ECO:0000256" key="3">
    <source>
        <dbReference type="ARBA" id="ARBA00023027"/>
    </source>
</evidence>
<evidence type="ECO:0000259" key="7">
    <source>
        <dbReference type="SMART" id="SM00839"/>
    </source>
</evidence>
<dbReference type="AlphaFoldDB" id="A0A255Y9A7"/>
<dbReference type="InterPro" id="IPR046346">
    <property type="entry name" value="Aminoacid_DH-like_N_sf"/>
</dbReference>
<dbReference type="InterPro" id="IPR006095">
    <property type="entry name" value="Glu/Leu/Phe/Val/Trp_DH"/>
</dbReference>
<dbReference type="InterPro" id="IPR016211">
    <property type="entry name" value="Glu/Phe/Leu/Val/Trp_DH_bac/arc"/>
</dbReference>
<reference evidence="8 9" key="1">
    <citation type="submission" date="2017-07" db="EMBL/GenBank/DDBJ databases">
        <title>Sandarakinorhabdus cyanobacteriorum sp. nov., a novel bacterium isolated from cyanobacterial aggregates in a eutrophic lake.</title>
        <authorList>
            <person name="Cai H."/>
        </authorList>
    </citation>
    <scope>NUCLEOTIDE SEQUENCE [LARGE SCALE GENOMIC DNA]</scope>
    <source>
        <strain evidence="8 9">TH057</strain>
    </source>
</reference>
<dbReference type="SUPFAM" id="SSF51735">
    <property type="entry name" value="NAD(P)-binding Rossmann-fold domains"/>
    <property type="match status" value="1"/>
</dbReference>
<keyword evidence="3 5" id="KW-0520">NAD</keyword>
<name>A0A255Y9A7_9SPHN</name>
<comment type="similarity">
    <text evidence="1 6">Belongs to the Glu/Leu/Phe/Val dehydrogenases family.</text>
</comment>
<dbReference type="SMART" id="SM00839">
    <property type="entry name" value="ELFV_dehydrog"/>
    <property type="match status" value="1"/>
</dbReference>
<dbReference type="Gene3D" id="3.40.50.720">
    <property type="entry name" value="NAD(P)-binding Rossmann-like Domain"/>
    <property type="match status" value="1"/>
</dbReference>
<dbReference type="SUPFAM" id="SSF53223">
    <property type="entry name" value="Aminoacid dehydrogenase-like, N-terminal domain"/>
    <property type="match status" value="1"/>
</dbReference>
<dbReference type="Pfam" id="PF00208">
    <property type="entry name" value="ELFV_dehydrog"/>
    <property type="match status" value="1"/>
</dbReference>
<sequence>MTVAAPLATSLQTLQLARLPAEAAPGFDAHEQVMLVKDAATGLHAIIAIHSTHLGPAAGGVRRWAYGSEAEALTDALRLSRGMSYKNAIAGLKAGGGKAVVLADAPKTEALLEAFGEAVAALGGRYVTAEDVGMTDADMVVLARRTAHVAGLPVAAGRVGGNPGPFTARGVAVGLKAAVAHKLGRAEVRGLHVAIQGVGSVGGALARALGAEGAKLTLADADAARAARLATELGAAHVGVDQIMGVAADVFSPNALGAILNEASIAALDVAVVAGAANNQLATAADGARLAARGILYAPDYVINAGGIISVIAEYLGETSLDAVNAQVDEIGPRLAGLFDLAQASGEATDVVADRMARRLIGRQ</sequence>
<dbReference type="GO" id="GO:0016639">
    <property type="term" value="F:oxidoreductase activity, acting on the CH-NH2 group of donors, NAD or NADP as acceptor"/>
    <property type="evidence" value="ECO:0007669"/>
    <property type="project" value="InterPro"/>
</dbReference>
<keyword evidence="9" id="KW-1185">Reference proteome</keyword>
<dbReference type="PIRSF" id="PIRSF000188">
    <property type="entry name" value="Phe_leu_dh"/>
    <property type="match status" value="1"/>
</dbReference>